<evidence type="ECO:0000313" key="2">
    <source>
        <dbReference type="Proteomes" id="UP001187531"/>
    </source>
</evidence>
<proteinExistence type="predicted"/>
<keyword evidence="2" id="KW-1185">Reference proteome</keyword>
<dbReference type="EMBL" id="JAVRJZ010000008">
    <property type="protein sequence ID" value="KAK2719284.1"/>
    <property type="molecule type" value="Genomic_DNA"/>
</dbReference>
<gene>
    <name evidence="1" type="ORF">QYM36_004933</name>
</gene>
<accession>A0AA88I0W9</accession>
<comment type="caution">
    <text evidence="1">The sequence shown here is derived from an EMBL/GenBank/DDBJ whole genome shotgun (WGS) entry which is preliminary data.</text>
</comment>
<name>A0AA88I0W9_ARTSF</name>
<reference evidence="1" key="1">
    <citation type="submission" date="2023-07" db="EMBL/GenBank/DDBJ databases">
        <title>Chromosome-level genome assembly of Artemia franciscana.</title>
        <authorList>
            <person name="Jo E."/>
        </authorList>
    </citation>
    <scope>NUCLEOTIDE SEQUENCE</scope>
    <source>
        <tissue evidence="1">Whole body</tissue>
    </source>
</reference>
<organism evidence="1 2">
    <name type="scientific">Artemia franciscana</name>
    <name type="common">Brine shrimp</name>
    <name type="synonym">Artemia sanfranciscana</name>
    <dbReference type="NCBI Taxonomy" id="6661"/>
    <lineage>
        <taxon>Eukaryota</taxon>
        <taxon>Metazoa</taxon>
        <taxon>Ecdysozoa</taxon>
        <taxon>Arthropoda</taxon>
        <taxon>Crustacea</taxon>
        <taxon>Branchiopoda</taxon>
        <taxon>Anostraca</taxon>
        <taxon>Artemiidae</taxon>
        <taxon>Artemia</taxon>
    </lineage>
</organism>
<sequence length="102" mass="11421">MADADFRTSAAVFMLESALKEAVRIAREDTLLMINGSSKGGNLNELRREVFKNKVTTSSTFFLPEQLPPTSDAATFHGYSVFYQVQVWRGDPDSELKAEEWG</sequence>
<evidence type="ECO:0000313" key="1">
    <source>
        <dbReference type="EMBL" id="KAK2719284.1"/>
    </source>
</evidence>
<dbReference type="AlphaFoldDB" id="A0AA88I0W9"/>
<protein>
    <submittedName>
        <fullName evidence="1">Uncharacterized protein</fullName>
    </submittedName>
</protein>
<dbReference type="Proteomes" id="UP001187531">
    <property type="component" value="Unassembled WGS sequence"/>
</dbReference>